<comment type="caution">
    <text evidence="1">The sequence shown here is derived from an EMBL/GenBank/DDBJ whole genome shotgun (WGS) entry which is preliminary data.</text>
</comment>
<dbReference type="AlphaFoldDB" id="A0AAV1VME4"/>
<protein>
    <recommendedName>
        <fullName evidence="3">F-box domain-containing protein</fullName>
    </recommendedName>
</protein>
<sequence>MAKVLSSAATLTVVVDASRLRHTRRCNGRATCSCELRIQSAFFQKTLTDIVAQGKRRRAGERRPAVIVAQVTKRKYQRVSNIQQLSLELKVRIAAFLAPRALGRLGTINKKFRRDVDLMAKRMMEEFLAEAPLHKLLKQERPTTTESWSQFMHKQMTCVHKIFVYYTGYKTGAMRQESPHWAFGVIDVDPNEPYCSILPNTWTFHGHTPWLQRRSNGRGGEWRLAKKYTPKKAPFDFVTHVKSWASTLRPGSWLAIAYKNAGCLEPAWWEAQAWYLWRGDGKQYPATVFDPETEAHMHVRPDDLIEHFRTHPLHVIDVSTKPGALCTRCASRNRTFGYCHVDRGHPML</sequence>
<dbReference type="Proteomes" id="UP001162060">
    <property type="component" value="Unassembled WGS sequence"/>
</dbReference>
<reference evidence="1" key="1">
    <citation type="submission" date="2024-01" db="EMBL/GenBank/DDBJ databases">
        <authorList>
            <person name="Webb A."/>
        </authorList>
    </citation>
    <scope>NUCLEOTIDE SEQUENCE</scope>
    <source>
        <strain evidence="1">Pm1</strain>
    </source>
</reference>
<organism evidence="1 2">
    <name type="scientific">Peronospora matthiolae</name>
    <dbReference type="NCBI Taxonomy" id="2874970"/>
    <lineage>
        <taxon>Eukaryota</taxon>
        <taxon>Sar</taxon>
        <taxon>Stramenopiles</taxon>
        <taxon>Oomycota</taxon>
        <taxon>Peronosporomycetes</taxon>
        <taxon>Peronosporales</taxon>
        <taxon>Peronosporaceae</taxon>
        <taxon>Peronospora</taxon>
    </lineage>
</organism>
<evidence type="ECO:0000313" key="2">
    <source>
        <dbReference type="Proteomes" id="UP001162060"/>
    </source>
</evidence>
<dbReference type="EMBL" id="CAKLBY020000378">
    <property type="protein sequence ID" value="CAK7947400.1"/>
    <property type="molecule type" value="Genomic_DNA"/>
</dbReference>
<accession>A0AAV1VME4</accession>
<proteinExistence type="predicted"/>
<gene>
    <name evidence="1" type="ORF">PM001_LOCUS32550</name>
</gene>
<evidence type="ECO:0008006" key="3">
    <source>
        <dbReference type="Google" id="ProtNLM"/>
    </source>
</evidence>
<name>A0AAV1VME4_9STRA</name>
<evidence type="ECO:0000313" key="1">
    <source>
        <dbReference type="EMBL" id="CAK7947400.1"/>
    </source>
</evidence>